<reference evidence="9" key="1">
    <citation type="submission" date="2021-03" db="EMBL/GenBank/DDBJ databases">
        <authorList>
            <person name="Bekaert M."/>
        </authorList>
    </citation>
    <scope>NUCLEOTIDE SEQUENCE</scope>
</reference>
<keyword evidence="7" id="KW-0539">Nucleus</keyword>
<accession>A0A8S3SFC7</accession>
<sequence length="153" mass="17679">MQTEAQAFAQRNGFQDIVGAVDGPHIKLNKPQIHAQRLFNRKHFYSLQLQAVCLHNMIFSHIFTGYPGSVHDACIVRQSDLWNDGLQLCNRNYNFLGDKAYSLRRWLLTPFRNNGHLTPQEKNSTLITHQIVVIERAFALLKGRFSLQQFINT</sequence>
<evidence type="ECO:0000256" key="7">
    <source>
        <dbReference type="ARBA" id="ARBA00023242"/>
    </source>
</evidence>
<dbReference type="Pfam" id="PF13359">
    <property type="entry name" value="DDE_Tnp_4"/>
    <property type="match status" value="1"/>
</dbReference>
<keyword evidence="4" id="KW-0540">Nuclease</keyword>
<dbReference type="PANTHER" id="PTHR22930:SF292">
    <property type="entry name" value="DDE TNP4 DOMAIN-CONTAINING PROTEIN"/>
    <property type="match status" value="1"/>
</dbReference>
<evidence type="ECO:0000256" key="5">
    <source>
        <dbReference type="ARBA" id="ARBA00022723"/>
    </source>
</evidence>
<keyword evidence="6" id="KW-0378">Hydrolase</keyword>
<evidence type="ECO:0000256" key="2">
    <source>
        <dbReference type="ARBA" id="ARBA00004123"/>
    </source>
</evidence>
<feature type="domain" description="DDE Tnp4" evidence="8">
    <location>
        <begin position="21"/>
        <end position="147"/>
    </location>
</feature>
<dbReference type="EMBL" id="CAJPWZ010001492">
    <property type="protein sequence ID" value="CAG2216799.1"/>
    <property type="molecule type" value="Genomic_DNA"/>
</dbReference>
<evidence type="ECO:0000313" key="9">
    <source>
        <dbReference type="EMBL" id="CAG2216799.1"/>
    </source>
</evidence>
<evidence type="ECO:0000259" key="8">
    <source>
        <dbReference type="Pfam" id="PF13359"/>
    </source>
</evidence>
<dbReference type="Proteomes" id="UP000683360">
    <property type="component" value="Unassembled WGS sequence"/>
</dbReference>
<comment type="caution">
    <text evidence="9">The sequence shown here is derived from an EMBL/GenBank/DDBJ whole genome shotgun (WGS) entry which is preliminary data.</text>
</comment>
<comment type="similarity">
    <text evidence="3">Belongs to the HARBI1 family.</text>
</comment>
<dbReference type="InterPro" id="IPR045249">
    <property type="entry name" value="HARBI1-like"/>
</dbReference>
<evidence type="ECO:0000313" key="10">
    <source>
        <dbReference type="Proteomes" id="UP000683360"/>
    </source>
</evidence>
<protein>
    <recommendedName>
        <fullName evidence="8">DDE Tnp4 domain-containing protein</fullName>
    </recommendedName>
</protein>
<comment type="cofactor">
    <cofactor evidence="1">
        <name>a divalent metal cation</name>
        <dbReference type="ChEBI" id="CHEBI:60240"/>
    </cofactor>
</comment>
<keyword evidence="10" id="KW-1185">Reference proteome</keyword>
<evidence type="ECO:0000256" key="3">
    <source>
        <dbReference type="ARBA" id="ARBA00006958"/>
    </source>
</evidence>
<proteinExistence type="inferred from homology"/>
<dbReference type="OrthoDB" id="6147640at2759"/>
<evidence type="ECO:0000256" key="1">
    <source>
        <dbReference type="ARBA" id="ARBA00001968"/>
    </source>
</evidence>
<dbReference type="AlphaFoldDB" id="A0A8S3SFC7"/>
<evidence type="ECO:0000256" key="4">
    <source>
        <dbReference type="ARBA" id="ARBA00022722"/>
    </source>
</evidence>
<name>A0A8S3SFC7_MYTED</name>
<dbReference type="GO" id="GO:0004518">
    <property type="term" value="F:nuclease activity"/>
    <property type="evidence" value="ECO:0007669"/>
    <property type="project" value="UniProtKB-KW"/>
</dbReference>
<keyword evidence="5" id="KW-0479">Metal-binding</keyword>
<dbReference type="GO" id="GO:0005634">
    <property type="term" value="C:nucleus"/>
    <property type="evidence" value="ECO:0007669"/>
    <property type="project" value="UniProtKB-SubCell"/>
</dbReference>
<dbReference type="GO" id="GO:0016787">
    <property type="term" value="F:hydrolase activity"/>
    <property type="evidence" value="ECO:0007669"/>
    <property type="project" value="UniProtKB-KW"/>
</dbReference>
<organism evidence="9 10">
    <name type="scientific">Mytilus edulis</name>
    <name type="common">Blue mussel</name>
    <dbReference type="NCBI Taxonomy" id="6550"/>
    <lineage>
        <taxon>Eukaryota</taxon>
        <taxon>Metazoa</taxon>
        <taxon>Spiralia</taxon>
        <taxon>Lophotrochozoa</taxon>
        <taxon>Mollusca</taxon>
        <taxon>Bivalvia</taxon>
        <taxon>Autobranchia</taxon>
        <taxon>Pteriomorphia</taxon>
        <taxon>Mytilida</taxon>
        <taxon>Mytiloidea</taxon>
        <taxon>Mytilidae</taxon>
        <taxon>Mytilinae</taxon>
        <taxon>Mytilus</taxon>
    </lineage>
</organism>
<gene>
    <name evidence="9" type="ORF">MEDL_30511</name>
</gene>
<dbReference type="InterPro" id="IPR027806">
    <property type="entry name" value="HARBI1_dom"/>
</dbReference>
<comment type="subcellular location">
    <subcellularLocation>
        <location evidence="2">Nucleus</location>
    </subcellularLocation>
</comment>
<evidence type="ECO:0000256" key="6">
    <source>
        <dbReference type="ARBA" id="ARBA00022801"/>
    </source>
</evidence>
<dbReference type="PANTHER" id="PTHR22930">
    <property type="match status" value="1"/>
</dbReference>
<dbReference type="GO" id="GO:0046872">
    <property type="term" value="F:metal ion binding"/>
    <property type="evidence" value="ECO:0007669"/>
    <property type="project" value="UniProtKB-KW"/>
</dbReference>